<dbReference type="PANTHER" id="PTHR43000">
    <property type="entry name" value="DTDP-D-GLUCOSE 4,6-DEHYDRATASE-RELATED"/>
    <property type="match status" value="1"/>
</dbReference>
<keyword evidence="3" id="KW-1185">Reference proteome</keyword>
<dbReference type="RefSeq" id="WP_150090846.1">
    <property type="nucleotide sequence ID" value="NZ_VWSF01000017.1"/>
</dbReference>
<organism evidence="2 3">
    <name type="scientific">Adhaeribacter rhizoryzae</name>
    <dbReference type="NCBI Taxonomy" id="2607907"/>
    <lineage>
        <taxon>Bacteria</taxon>
        <taxon>Pseudomonadati</taxon>
        <taxon>Bacteroidota</taxon>
        <taxon>Cytophagia</taxon>
        <taxon>Cytophagales</taxon>
        <taxon>Hymenobacteraceae</taxon>
        <taxon>Adhaeribacter</taxon>
    </lineage>
</organism>
<name>A0A5M6D879_9BACT</name>
<evidence type="ECO:0000313" key="2">
    <source>
        <dbReference type="EMBL" id="KAA5542512.1"/>
    </source>
</evidence>
<dbReference type="SUPFAM" id="SSF51445">
    <property type="entry name" value="(Trans)glycosidases"/>
    <property type="match status" value="1"/>
</dbReference>
<dbReference type="EMBL" id="VWSF01000017">
    <property type="protein sequence ID" value="KAA5542512.1"/>
    <property type="molecule type" value="Genomic_DNA"/>
</dbReference>
<dbReference type="Pfam" id="PF16363">
    <property type="entry name" value="GDP_Man_Dehyd"/>
    <property type="match status" value="1"/>
</dbReference>
<accession>A0A5M6D879</accession>
<dbReference type="Gene3D" id="3.20.20.80">
    <property type="entry name" value="Glycosidases"/>
    <property type="match status" value="1"/>
</dbReference>
<dbReference type="Gene3D" id="3.40.50.720">
    <property type="entry name" value="NAD(P)-binding Rossmann-like Domain"/>
    <property type="match status" value="1"/>
</dbReference>
<proteinExistence type="predicted"/>
<dbReference type="InterPro" id="IPR017853">
    <property type="entry name" value="GH"/>
</dbReference>
<dbReference type="InterPro" id="IPR016040">
    <property type="entry name" value="NAD(P)-bd_dom"/>
</dbReference>
<sequence>MSETLIHNNTTSNRQPTVGLVQNFKPGDQALVEKVLADVKALGVKELRTNISWAEYVTPAGKQWYNWLIPHLAKAVKILPCFCDTPTNLALSPRPSSPPKDPKAFADFLQIFLTDLGKHFEWVELWNEPNKKEAYDYTLDKSWSAFAAMISAAAKLAKAHGKKTVLGGMSPIDPHWLQLMFEQNAMQNIDAVGVHGFPDVYDQQWEGWDENINKVKSVLAANNSPAEIWITEAGFSTWQHDEYKQLEEFRQVLKADVTKVFWSNVLDTNTDSFSESSLYADEREYYFGLKRADSSPKLLYRLWADHGLAGVYKFSCIKRKTSFNPSEKYSLITGGAGFVGTNLAKRLLEEGKRVLILDNLSRPGVERNVQWLEDNYGDRLEVYVGDMRNLQMVKMLMRNASEVYHFAAQVAVTTSLDFPINDFDINARGIVNVLEAIRTQDNPPPLVFTSTNKVYGGLEDLQFIADGSRYNPSDKNILKNGISEERPLDFHSPYGCSKGAADQYVIDYARTYGIQAVVFRMSCIYGPHQYGTEDQGWVAHFAIRAIENKAISIYGDGKQVRDVLFVEDLVDAFVLAQKHMPEISGQAFNIGGGPENTTSLLELLQTIGEFQGHKIPLNFDNWRPGDQHYYVSDIRKLRKATGWYPKHSVQEGVSKLFRWLCEARGLELPADFSMVEEKEHTKVALA</sequence>
<evidence type="ECO:0000259" key="1">
    <source>
        <dbReference type="Pfam" id="PF16363"/>
    </source>
</evidence>
<dbReference type="SUPFAM" id="SSF51735">
    <property type="entry name" value="NAD(P)-binding Rossmann-fold domains"/>
    <property type="match status" value="1"/>
</dbReference>
<protein>
    <submittedName>
        <fullName evidence="2">NAD-dependent epimerase/dehydratase family protein</fullName>
    </submittedName>
</protein>
<evidence type="ECO:0000313" key="3">
    <source>
        <dbReference type="Proteomes" id="UP000323426"/>
    </source>
</evidence>
<gene>
    <name evidence="2" type="ORF">F0145_18860</name>
</gene>
<dbReference type="AlphaFoldDB" id="A0A5M6D879"/>
<dbReference type="Proteomes" id="UP000323426">
    <property type="component" value="Unassembled WGS sequence"/>
</dbReference>
<feature type="domain" description="NAD(P)-binding" evidence="1">
    <location>
        <begin position="331"/>
        <end position="655"/>
    </location>
</feature>
<dbReference type="InterPro" id="IPR036291">
    <property type="entry name" value="NAD(P)-bd_dom_sf"/>
</dbReference>
<reference evidence="2 3" key="1">
    <citation type="submission" date="2019-09" db="EMBL/GenBank/DDBJ databases">
        <title>Genome sequence and assembly of Adhaeribacter sp.</title>
        <authorList>
            <person name="Chhetri G."/>
        </authorList>
    </citation>
    <scope>NUCLEOTIDE SEQUENCE [LARGE SCALE GENOMIC DNA]</scope>
    <source>
        <strain evidence="2 3">DK36</strain>
    </source>
</reference>
<comment type="caution">
    <text evidence="2">The sequence shown here is derived from an EMBL/GenBank/DDBJ whole genome shotgun (WGS) entry which is preliminary data.</text>
</comment>